<name>A0AAD7UYX7_9FUNG</name>
<evidence type="ECO:0000313" key="3">
    <source>
        <dbReference type="Proteomes" id="UP001234581"/>
    </source>
</evidence>
<evidence type="ECO:0000256" key="1">
    <source>
        <dbReference type="SAM" id="MobiDB-lite"/>
    </source>
</evidence>
<keyword evidence="3" id="KW-1185">Reference proteome</keyword>
<sequence length="70" mass="8257">MTVPEQPDTLMHRPMSSTAQRIREQVATVNPEFMNSLKYYLNHVEDPTKHERLINDEQVKRYTYLACFGS</sequence>
<comment type="caution">
    <text evidence="2">The sequence shown here is derived from an EMBL/GenBank/DDBJ whole genome shotgun (WGS) entry which is preliminary data.</text>
</comment>
<dbReference type="RefSeq" id="XP_058341136.1">
    <property type="nucleotide sequence ID" value="XM_058488024.1"/>
</dbReference>
<evidence type="ECO:0000313" key="2">
    <source>
        <dbReference type="EMBL" id="KAJ8656223.1"/>
    </source>
</evidence>
<organism evidence="2 3">
    <name type="scientific">Lichtheimia ornata</name>
    <dbReference type="NCBI Taxonomy" id="688661"/>
    <lineage>
        <taxon>Eukaryota</taxon>
        <taxon>Fungi</taxon>
        <taxon>Fungi incertae sedis</taxon>
        <taxon>Mucoromycota</taxon>
        <taxon>Mucoromycotina</taxon>
        <taxon>Mucoromycetes</taxon>
        <taxon>Mucorales</taxon>
        <taxon>Lichtheimiaceae</taxon>
        <taxon>Lichtheimia</taxon>
    </lineage>
</organism>
<gene>
    <name evidence="2" type="ORF">O0I10_008017</name>
</gene>
<dbReference type="EMBL" id="JARTCD010000041">
    <property type="protein sequence ID" value="KAJ8656223.1"/>
    <property type="molecule type" value="Genomic_DNA"/>
</dbReference>
<dbReference type="AlphaFoldDB" id="A0AAD7UYX7"/>
<feature type="region of interest" description="Disordered" evidence="1">
    <location>
        <begin position="1"/>
        <end position="20"/>
    </location>
</feature>
<reference evidence="2 3" key="1">
    <citation type="submission" date="2023-03" db="EMBL/GenBank/DDBJ databases">
        <title>Genome sequence of Lichtheimia ornata CBS 291.66.</title>
        <authorList>
            <person name="Mohabir J.T."/>
            <person name="Shea T.P."/>
            <person name="Kurbessoian T."/>
            <person name="Berby B."/>
            <person name="Fontaine J."/>
            <person name="Livny J."/>
            <person name="Gnirke A."/>
            <person name="Stajich J.E."/>
            <person name="Cuomo C.A."/>
        </authorList>
    </citation>
    <scope>NUCLEOTIDE SEQUENCE [LARGE SCALE GENOMIC DNA]</scope>
    <source>
        <strain evidence="2">CBS 291.66</strain>
    </source>
</reference>
<protein>
    <submittedName>
        <fullName evidence="2">Uncharacterized protein</fullName>
    </submittedName>
</protein>
<proteinExistence type="predicted"/>
<dbReference type="GeneID" id="83215424"/>
<dbReference type="Proteomes" id="UP001234581">
    <property type="component" value="Unassembled WGS sequence"/>
</dbReference>
<accession>A0AAD7UYX7</accession>